<feature type="domain" description="Sdz-33 F-box" evidence="1">
    <location>
        <begin position="222"/>
        <end position="275"/>
    </location>
</feature>
<name>G0MBJ1_CAEBE</name>
<protein>
    <recommendedName>
        <fullName evidence="1">Sdz-33 F-box domain-containing protein</fullName>
    </recommendedName>
</protein>
<gene>
    <name evidence="2" type="ORF">CAEBREN_14252</name>
</gene>
<accession>G0MBJ1</accession>
<sequence length="348" mass="41012">MDFPLMLLPSIVQERVVRKMKFQDLIEWSFQYTAFQRMMKSMKVRCHSFEWFFDISKCGIKITFNTPDGEVIHYMYLEKGKKDVIVGGLGEKTLLPEDCEFIRHNSPVGPMCFRYSLFLKDAKQVHPIDVLETYTSVLLDIVRPTFFNLRFARYDVEKLFNLFVWKYTRQFSNVEFLSPNADDKEDIPQAIAFLQNEFLIDNMFIRISDHENTPTYQGPLKIEKMTIDTSSCIPFETILQMECRNFKLRRRIELKNLIELIQVWMNGGLSKLESFVADGFRFNEADFVMEVETTKSEEKPDPETFKHSNWEEKAVDIHRDMDGRKASVFFNGNTFAFIAWPAVENESM</sequence>
<dbReference type="Pfam" id="PF07735">
    <property type="entry name" value="FBA_2"/>
    <property type="match status" value="1"/>
</dbReference>
<proteinExistence type="predicted"/>
<evidence type="ECO:0000259" key="1">
    <source>
        <dbReference type="Pfam" id="PF07735"/>
    </source>
</evidence>
<dbReference type="PANTHER" id="PTHR21503">
    <property type="entry name" value="F-BOX-CONTAINING HYPOTHETICAL PROTEIN C.ELEGANS"/>
    <property type="match status" value="1"/>
</dbReference>
<dbReference type="InterPro" id="IPR012885">
    <property type="entry name" value="F-box_Sdz-33"/>
</dbReference>
<dbReference type="Proteomes" id="UP000008068">
    <property type="component" value="Unassembled WGS sequence"/>
</dbReference>
<dbReference type="InParanoid" id="G0MBJ1"/>
<dbReference type="EMBL" id="GL379788">
    <property type="protein sequence ID" value="EGT40541.1"/>
    <property type="molecule type" value="Genomic_DNA"/>
</dbReference>
<dbReference type="AlphaFoldDB" id="G0MBJ1"/>
<dbReference type="HOGENOM" id="CLU_797480_0_0_1"/>
<reference evidence="3" key="1">
    <citation type="submission" date="2011-07" db="EMBL/GenBank/DDBJ databases">
        <authorList>
            <consortium name="Caenorhabditis brenneri Sequencing and Analysis Consortium"/>
            <person name="Wilson R.K."/>
        </authorList>
    </citation>
    <scope>NUCLEOTIDE SEQUENCE [LARGE SCALE GENOMIC DNA]</scope>
    <source>
        <strain evidence="3">PB2801</strain>
    </source>
</reference>
<dbReference type="PANTHER" id="PTHR21503:SF8">
    <property type="entry name" value="F-BOX ASSOCIATED DOMAIN-CONTAINING PROTEIN-RELATED"/>
    <property type="match status" value="1"/>
</dbReference>
<dbReference type="OMA" id="LENCHTS"/>
<keyword evidence="3" id="KW-1185">Reference proteome</keyword>
<organism evidence="3">
    <name type="scientific">Caenorhabditis brenneri</name>
    <name type="common">Nematode worm</name>
    <dbReference type="NCBI Taxonomy" id="135651"/>
    <lineage>
        <taxon>Eukaryota</taxon>
        <taxon>Metazoa</taxon>
        <taxon>Ecdysozoa</taxon>
        <taxon>Nematoda</taxon>
        <taxon>Chromadorea</taxon>
        <taxon>Rhabditida</taxon>
        <taxon>Rhabditina</taxon>
        <taxon>Rhabditomorpha</taxon>
        <taxon>Rhabditoidea</taxon>
        <taxon>Rhabditidae</taxon>
        <taxon>Peloderinae</taxon>
        <taxon>Caenorhabditis</taxon>
    </lineage>
</organism>
<evidence type="ECO:0000313" key="3">
    <source>
        <dbReference type="Proteomes" id="UP000008068"/>
    </source>
</evidence>
<evidence type="ECO:0000313" key="2">
    <source>
        <dbReference type="EMBL" id="EGT40541.1"/>
    </source>
</evidence>